<dbReference type="Gene3D" id="3.90.220.20">
    <property type="entry name" value="DNA methylase specificity domains"/>
    <property type="match status" value="1"/>
</dbReference>
<gene>
    <name evidence="4" type="ORF">HMPREF0179_00217</name>
</gene>
<dbReference type="STRING" id="563192.HMPREF0179_00217"/>
<dbReference type="PANTHER" id="PTHR30408">
    <property type="entry name" value="TYPE-1 RESTRICTION ENZYME ECOKI SPECIFICITY PROTEIN"/>
    <property type="match status" value="1"/>
</dbReference>
<keyword evidence="2" id="KW-0238">DNA-binding</keyword>
<reference evidence="4 5" key="1">
    <citation type="submission" date="2010-10" db="EMBL/GenBank/DDBJ databases">
        <authorList>
            <consortium name="The Broad Institute Genome Sequencing Platform"/>
            <person name="Ward D."/>
            <person name="Earl A."/>
            <person name="Feldgarden M."/>
            <person name="Young S.K."/>
            <person name="Gargeya S."/>
            <person name="Zeng Q."/>
            <person name="Alvarado L."/>
            <person name="Berlin A."/>
            <person name="Bochicchio J."/>
            <person name="Chapman S.B."/>
            <person name="Chen Z."/>
            <person name="Freedman E."/>
            <person name="Gellesch M."/>
            <person name="Goldberg J."/>
            <person name="Griggs A."/>
            <person name="Gujja S."/>
            <person name="Heilman E."/>
            <person name="Heiman D."/>
            <person name="Howarth C."/>
            <person name="Mehta T."/>
            <person name="Neiman D."/>
            <person name="Pearson M."/>
            <person name="Roberts A."/>
            <person name="Saif S."/>
            <person name="Shea T."/>
            <person name="Shenoy N."/>
            <person name="Sisk P."/>
            <person name="Stolte C."/>
            <person name="Sykes S."/>
            <person name="White J."/>
            <person name="Yandava C."/>
            <person name="Allen-Vercoe E."/>
            <person name="Sibley C."/>
            <person name="Ambrose C.E."/>
            <person name="Strauss J."/>
            <person name="Daigneault M."/>
            <person name="Haas B."/>
            <person name="Nusbaum C."/>
            <person name="Birren B."/>
        </authorList>
    </citation>
    <scope>NUCLEOTIDE SEQUENCE [LARGE SCALE GENOMIC DNA]</scope>
    <source>
        <strain evidence="4 5">3_1_6</strain>
    </source>
</reference>
<dbReference type="RefSeq" id="WP_005024276.1">
    <property type="nucleotide sequence ID" value="NZ_KE150239.1"/>
</dbReference>
<name>E5Y208_BILW3</name>
<dbReference type="HOGENOM" id="CLU_519417_0_0_7"/>
<protein>
    <submittedName>
        <fullName evidence="4">Uncharacterized protein</fullName>
    </submittedName>
</protein>
<comment type="caution">
    <text evidence="4">The sequence shown here is derived from an EMBL/GenBank/DDBJ whole genome shotgun (WGS) entry which is preliminary data.</text>
</comment>
<dbReference type="SUPFAM" id="SSF116734">
    <property type="entry name" value="DNA methylase specificity domain"/>
    <property type="match status" value="1"/>
</dbReference>
<evidence type="ECO:0000313" key="4">
    <source>
        <dbReference type="EMBL" id="EFV45954.1"/>
    </source>
</evidence>
<evidence type="ECO:0000256" key="2">
    <source>
        <dbReference type="ARBA" id="ARBA00023125"/>
    </source>
</evidence>
<dbReference type="PANTHER" id="PTHR30408:SF12">
    <property type="entry name" value="TYPE I RESTRICTION ENZYME MJAVIII SPECIFICITY SUBUNIT"/>
    <property type="match status" value="1"/>
</dbReference>
<dbReference type="InterPro" id="IPR052021">
    <property type="entry name" value="Type-I_RS_S_subunit"/>
</dbReference>
<dbReference type="GeneID" id="78086995"/>
<feature type="coiled-coil region" evidence="3">
    <location>
        <begin position="484"/>
        <end position="511"/>
    </location>
</feature>
<keyword evidence="5" id="KW-1185">Reference proteome</keyword>
<dbReference type="InterPro" id="IPR044946">
    <property type="entry name" value="Restrct_endonuc_typeI_TRD_sf"/>
</dbReference>
<dbReference type="EMBL" id="ADCP02000002">
    <property type="protein sequence ID" value="EFV45954.1"/>
    <property type="molecule type" value="Genomic_DNA"/>
</dbReference>
<dbReference type="Proteomes" id="UP000006034">
    <property type="component" value="Unassembled WGS sequence"/>
</dbReference>
<dbReference type="GO" id="GO:0003677">
    <property type="term" value="F:DNA binding"/>
    <property type="evidence" value="ECO:0007669"/>
    <property type="project" value="UniProtKB-KW"/>
</dbReference>
<accession>E5Y208</accession>
<evidence type="ECO:0000256" key="3">
    <source>
        <dbReference type="SAM" id="Coils"/>
    </source>
</evidence>
<organism evidence="4 5">
    <name type="scientific">Bilophila wadsworthia (strain 3_1_6)</name>
    <dbReference type="NCBI Taxonomy" id="563192"/>
    <lineage>
        <taxon>Bacteria</taxon>
        <taxon>Pseudomonadati</taxon>
        <taxon>Thermodesulfobacteriota</taxon>
        <taxon>Desulfovibrionia</taxon>
        <taxon>Desulfovibrionales</taxon>
        <taxon>Desulfovibrionaceae</taxon>
        <taxon>Bilophila</taxon>
    </lineage>
</organism>
<dbReference type="OrthoDB" id="667970at2"/>
<dbReference type="GO" id="GO:0009307">
    <property type="term" value="P:DNA restriction-modification system"/>
    <property type="evidence" value="ECO:0007669"/>
    <property type="project" value="UniProtKB-KW"/>
</dbReference>
<evidence type="ECO:0000256" key="1">
    <source>
        <dbReference type="ARBA" id="ARBA00022747"/>
    </source>
</evidence>
<keyword evidence="3" id="KW-0175">Coiled coil</keyword>
<evidence type="ECO:0000313" key="5">
    <source>
        <dbReference type="Proteomes" id="UP000006034"/>
    </source>
</evidence>
<reference evidence="4 5" key="2">
    <citation type="submission" date="2013-04" db="EMBL/GenBank/DDBJ databases">
        <title>The Genome Sequence of Bilophila wadsworthia 3_1_6.</title>
        <authorList>
            <consortium name="The Broad Institute Genomics Platform"/>
            <person name="Earl A."/>
            <person name="Ward D."/>
            <person name="Feldgarden M."/>
            <person name="Gevers D."/>
            <person name="Sibley C."/>
            <person name="Strauss J."/>
            <person name="Allen-Vercoe E."/>
            <person name="Walker B."/>
            <person name="Young S."/>
            <person name="Zeng Q."/>
            <person name="Gargeya S."/>
            <person name="Fitzgerald M."/>
            <person name="Haas B."/>
            <person name="Abouelleil A."/>
            <person name="Allen A.W."/>
            <person name="Alvarado L."/>
            <person name="Arachchi H.M."/>
            <person name="Berlin A.M."/>
            <person name="Chapman S.B."/>
            <person name="Gainer-Dewar J."/>
            <person name="Goldberg J."/>
            <person name="Griggs A."/>
            <person name="Gujja S."/>
            <person name="Hansen M."/>
            <person name="Howarth C."/>
            <person name="Imamovic A."/>
            <person name="Ireland A."/>
            <person name="Larimer J."/>
            <person name="McCowan C."/>
            <person name="Murphy C."/>
            <person name="Pearson M."/>
            <person name="Poon T.W."/>
            <person name="Priest M."/>
            <person name="Roberts A."/>
            <person name="Saif S."/>
            <person name="Shea T."/>
            <person name="Sisk P."/>
            <person name="Sykes S."/>
            <person name="Wortman J."/>
            <person name="Nusbaum C."/>
            <person name="Birren B."/>
        </authorList>
    </citation>
    <scope>NUCLEOTIDE SEQUENCE [LARGE SCALE GENOMIC DNA]</scope>
    <source>
        <strain evidence="4 5">3_1_6</strain>
    </source>
</reference>
<proteinExistence type="predicted"/>
<dbReference type="eggNOG" id="COG0732">
    <property type="taxonomic scope" value="Bacteria"/>
</dbReference>
<dbReference type="AlphaFoldDB" id="E5Y208"/>
<sequence length="524" mass="57129">MLFDNVTLKKGMDFAAQLYAAHRQLSPIDLRDILLGCFSGLPIAGKNQCDHIRKNIVSPSLDGASPVLMLIAALSEMDRLTGWRQLLPIELADLMSHMLPGDEDAPVVCHGSRTLQFAVWFASKGREVCFTGESALVPHIAAIAGGQVKGLGPSSPYPANAGHIAIHDSDSRNAELGTFLRQLDHQSYQGAVVMTNWSFLSSASPRTLHLKQRLIENGSLYSVTQLPGGIIPRTLPALLQLGPSEPGRTVRLVNAKDWCVPSRQGLEISYLDPILAQACDRPIGRLPRWTPKPPAENVDYEALILRGCDLRLKSSPLVQTSAPSLREESLGGCAALVRGQMLAKAGDGELSNIYREVTLADIDESGFVTDASRLVPDAAPLPRSRRIARLREGDLLLTCKGSLQSLGKVGIVTQCGDNWLPSQTFYLIRTECIDPIWLFHYLRSPRALNYLRSNISGTSIPQIRVADIAALPIPIPNEEMLASVHAVHRQALKLLQKIDKLRDELDGLLDAPAVMLDSLMAPES</sequence>
<keyword evidence="1" id="KW-0680">Restriction system</keyword>